<dbReference type="InParanoid" id="S8EMN1"/>
<dbReference type="Proteomes" id="UP000015241">
    <property type="component" value="Unassembled WGS sequence"/>
</dbReference>
<evidence type="ECO:0000313" key="2">
    <source>
        <dbReference type="EMBL" id="EPT04589.1"/>
    </source>
</evidence>
<dbReference type="HOGENOM" id="CLU_1288928_0_0_1"/>
<dbReference type="EMBL" id="KE504126">
    <property type="protein sequence ID" value="EPT04589.1"/>
    <property type="molecule type" value="Genomic_DNA"/>
</dbReference>
<organism evidence="2 3">
    <name type="scientific">Fomitopsis schrenkii</name>
    <name type="common">Brown rot fungus</name>
    <dbReference type="NCBI Taxonomy" id="2126942"/>
    <lineage>
        <taxon>Eukaryota</taxon>
        <taxon>Fungi</taxon>
        <taxon>Dikarya</taxon>
        <taxon>Basidiomycota</taxon>
        <taxon>Agaricomycotina</taxon>
        <taxon>Agaricomycetes</taxon>
        <taxon>Polyporales</taxon>
        <taxon>Fomitopsis</taxon>
    </lineage>
</organism>
<evidence type="ECO:0000313" key="3">
    <source>
        <dbReference type="Proteomes" id="UP000015241"/>
    </source>
</evidence>
<gene>
    <name evidence="2" type="ORF">FOMPIDRAFT_82123</name>
</gene>
<dbReference type="AlphaFoldDB" id="S8EMN1"/>
<proteinExistence type="predicted"/>
<feature type="compositionally biased region" description="Polar residues" evidence="1">
    <location>
        <begin position="7"/>
        <end position="18"/>
    </location>
</feature>
<keyword evidence="3" id="KW-1185">Reference proteome</keyword>
<evidence type="ECO:0000256" key="1">
    <source>
        <dbReference type="SAM" id="MobiDB-lite"/>
    </source>
</evidence>
<accession>S8EMN1</accession>
<sequence length="214" mass="23079">MGCAISDSKTVQQPSADTSPGEVQVLLDPTPVILLLDATPEVLLLDAAPVTVLEVPTLDWSVPEAPTLRALKALEVPEIPLYRQNLTKEKPFVPVVPDEEAPPVWRYEYPALTFQRLCPKKGLMPSSFGYYQMLIVFSLRPFGSSGASARGLWTTLAISSTPGSCTESAVAHNLHLLPSSTLSSTITIFWIGTDTVHPGFASYPANSVRDVSVS</sequence>
<name>S8EMN1_FOMSC</name>
<protein>
    <submittedName>
        <fullName evidence="2">Uncharacterized protein</fullName>
    </submittedName>
</protein>
<reference evidence="2 3" key="1">
    <citation type="journal article" date="2012" name="Science">
        <title>The Paleozoic origin of enzymatic lignin decomposition reconstructed from 31 fungal genomes.</title>
        <authorList>
            <person name="Floudas D."/>
            <person name="Binder M."/>
            <person name="Riley R."/>
            <person name="Barry K."/>
            <person name="Blanchette R.A."/>
            <person name="Henrissat B."/>
            <person name="Martinez A.T."/>
            <person name="Otillar R."/>
            <person name="Spatafora J.W."/>
            <person name="Yadav J.S."/>
            <person name="Aerts A."/>
            <person name="Benoit I."/>
            <person name="Boyd A."/>
            <person name="Carlson A."/>
            <person name="Copeland A."/>
            <person name="Coutinho P.M."/>
            <person name="de Vries R.P."/>
            <person name="Ferreira P."/>
            <person name="Findley K."/>
            <person name="Foster B."/>
            <person name="Gaskell J."/>
            <person name="Glotzer D."/>
            <person name="Gorecki P."/>
            <person name="Heitman J."/>
            <person name="Hesse C."/>
            <person name="Hori C."/>
            <person name="Igarashi K."/>
            <person name="Jurgens J.A."/>
            <person name="Kallen N."/>
            <person name="Kersten P."/>
            <person name="Kohler A."/>
            <person name="Kuees U."/>
            <person name="Kumar T.K.A."/>
            <person name="Kuo A."/>
            <person name="LaButti K."/>
            <person name="Larrondo L.F."/>
            <person name="Lindquist E."/>
            <person name="Ling A."/>
            <person name="Lombard V."/>
            <person name="Lucas S."/>
            <person name="Lundell T."/>
            <person name="Martin R."/>
            <person name="McLaughlin D.J."/>
            <person name="Morgenstern I."/>
            <person name="Morin E."/>
            <person name="Murat C."/>
            <person name="Nagy L.G."/>
            <person name="Nolan M."/>
            <person name="Ohm R.A."/>
            <person name="Patyshakuliyeva A."/>
            <person name="Rokas A."/>
            <person name="Ruiz-Duenas F.J."/>
            <person name="Sabat G."/>
            <person name="Salamov A."/>
            <person name="Samejima M."/>
            <person name="Schmutz J."/>
            <person name="Slot J.C."/>
            <person name="St John F."/>
            <person name="Stenlid J."/>
            <person name="Sun H."/>
            <person name="Sun S."/>
            <person name="Syed K."/>
            <person name="Tsang A."/>
            <person name="Wiebenga A."/>
            <person name="Young D."/>
            <person name="Pisabarro A."/>
            <person name="Eastwood D.C."/>
            <person name="Martin F."/>
            <person name="Cullen D."/>
            <person name="Grigoriev I.V."/>
            <person name="Hibbett D.S."/>
        </authorList>
    </citation>
    <scope>NUCLEOTIDE SEQUENCE</scope>
    <source>
        <strain evidence="3">FP-58527</strain>
    </source>
</reference>
<feature type="region of interest" description="Disordered" evidence="1">
    <location>
        <begin position="1"/>
        <end position="22"/>
    </location>
</feature>